<reference evidence="2 3" key="1">
    <citation type="journal article" date="2016" name="Nat. Commun.">
        <title>Thousands of microbial genomes shed light on interconnected biogeochemical processes in an aquifer system.</title>
        <authorList>
            <person name="Anantharaman K."/>
            <person name="Brown C.T."/>
            <person name="Hug L.A."/>
            <person name="Sharon I."/>
            <person name="Castelle C.J."/>
            <person name="Probst A.J."/>
            <person name="Thomas B.C."/>
            <person name="Singh A."/>
            <person name="Wilkins M.J."/>
            <person name="Karaoz U."/>
            <person name="Brodie E.L."/>
            <person name="Williams K.H."/>
            <person name="Hubbard S.S."/>
            <person name="Banfield J.F."/>
        </authorList>
    </citation>
    <scope>NUCLEOTIDE SEQUENCE [LARGE SCALE GENOMIC DNA]</scope>
</reference>
<gene>
    <name evidence="2" type="ORF">A2113_03120</name>
</gene>
<comment type="caution">
    <text evidence="2">The sequence shown here is derived from an EMBL/GenBank/DDBJ whole genome shotgun (WGS) entry which is preliminary data.</text>
</comment>
<sequence length="205" mass="22460">MWEKYVKIKKFTQNGQTLLEVVVTIGVAMVIIGSLIALMNASNRRSTLARQATQASKLAQEGMEIVRNTRDVNAETPGAVRTGDATNFDTGDLCNTVPNFCSFDDLYSGGQDTFTVFLLDGADPSCGVASWCLVQTQPASEQNLLGIFDRSVTISDEDIPSLSRICSDLDLPDTRTKRVVVSVTWDSPIGSQERNATTCLTRWRQ</sequence>
<name>A0A1G1W3N0_9BACT</name>
<dbReference type="STRING" id="1802591.A2113_03120"/>
<organism evidence="2 3">
    <name type="scientific">Candidatus Woykebacteria bacterium GWA1_44_8</name>
    <dbReference type="NCBI Taxonomy" id="1802591"/>
    <lineage>
        <taxon>Bacteria</taxon>
        <taxon>Candidatus Woykeibacteriota</taxon>
    </lineage>
</organism>
<keyword evidence="1" id="KW-0472">Membrane</keyword>
<protein>
    <recommendedName>
        <fullName evidence="4">Type II secretion system protein</fullName>
    </recommendedName>
</protein>
<evidence type="ECO:0000313" key="3">
    <source>
        <dbReference type="Proteomes" id="UP000176299"/>
    </source>
</evidence>
<evidence type="ECO:0000256" key="1">
    <source>
        <dbReference type="SAM" id="Phobius"/>
    </source>
</evidence>
<proteinExistence type="predicted"/>
<keyword evidence="1" id="KW-0812">Transmembrane</keyword>
<feature type="transmembrane region" description="Helical" evidence="1">
    <location>
        <begin position="21"/>
        <end position="41"/>
    </location>
</feature>
<accession>A0A1G1W3N0</accession>
<keyword evidence="1" id="KW-1133">Transmembrane helix</keyword>
<dbReference type="AlphaFoldDB" id="A0A1G1W3N0"/>
<dbReference type="Proteomes" id="UP000176299">
    <property type="component" value="Unassembled WGS sequence"/>
</dbReference>
<evidence type="ECO:0000313" key="2">
    <source>
        <dbReference type="EMBL" id="OGY22243.1"/>
    </source>
</evidence>
<dbReference type="EMBL" id="MHCN01000007">
    <property type="protein sequence ID" value="OGY22243.1"/>
    <property type="molecule type" value="Genomic_DNA"/>
</dbReference>
<evidence type="ECO:0008006" key="4">
    <source>
        <dbReference type="Google" id="ProtNLM"/>
    </source>
</evidence>